<accession>A0AAV7PV90</accession>
<evidence type="ECO:0000313" key="1">
    <source>
        <dbReference type="EMBL" id="KAJ1131197.1"/>
    </source>
</evidence>
<dbReference type="EMBL" id="JANPWB010000011">
    <property type="protein sequence ID" value="KAJ1131197.1"/>
    <property type="molecule type" value="Genomic_DNA"/>
</dbReference>
<organism evidence="1 2">
    <name type="scientific">Pleurodeles waltl</name>
    <name type="common">Iberian ribbed newt</name>
    <dbReference type="NCBI Taxonomy" id="8319"/>
    <lineage>
        <taxon>Eukaryota</taxon>
        <taxon>Metazoa</taxon>
        <taxon>Chordata</taxon>
        <taxon>Craniata</taxon>
        <taxon>Vertebrata</taxon>
        <taxon>Euteleostomi</taxon>
        <taxon>Amphibia</taxon>
        <taxon>Batrachia</taxon>
        <taxon>Caudata</taxon>
        <taxon>Salamandroidea</taxon>
        <taxon>Salamandridae</taxon>
        <taxon>Pleurodelinae</taxon>
        <taxon>Pleurodeles</taxon>
    </lineage>
</organism>
<name>A0AAV7PV90_PLEWA</name>
<dbReference type="AlphaFoldDB" id="A0AAV7PV90"/>
<keyword evidence="2" id="KW-1185">Reference proteome</keyword>
<gene>
    <name evidence="1" type="ORF">NDU88_009536</name>
</gene>
<comment type="caution">
    <text evidence="1">The sequence shown here is derived from an EMBL/GenBank/DDBJ whole genome shotgun (WGS) entry which is preliminary data.</text>
</comment>
<reference evidence="1" key="1">
    <citation type="journal article" date="2022" name="bioRxiv">
        <title>Sequencing and chromosome-scale assembly of the giantPleurodeles waltlgenome.</title>
        <authorList>
            <person name="Brown T."/>
            <person name="Elewa A."/>
            <person name="Iarovenko S."/>
            <person name="Subramanian E."/>
            <person name="Araus A.J."/>
            <person name="Petzold A."/>
            <person name="Susuki M."/>
            <person name="Suzuki K.-i.T."/>
            <person name="Hayashi T."/>
            <person name="Toyoda A."/>
            <person name="Oliveira C."/>
            <person name="Osipova E."/>
            <person name="Leigh N.D."/>
            <person name="Simon A."/>
            <person name="Yun M.H."/>
        </authorList>
    </citation>
    <scope>NUCLEOTIDE SEQUENCE</scope>
    <source>
        <strain evidence="1">20211129_DDA</strain>
        <tissue evidence="1">Liver</tissue>
    </source>
</reference>
<evidence type="ECO:0000313" key="2">
    <source>
        <dbReference type="Proteomes" id="UP001066276"/>
    </source>
</evidence>
<proteinExistence type="predicted"/>
<dbReference type="Proteomes" id="UP001066276">
    <property type="component" value="Chromosome 7"/>
</dbReference>
<sequence>MSEGAEEEEVRKGDAARLTFRNCAKGRNMVCSSLFGLESRREKGHLGPLIGTQHRDAQKQVEAAERAIGQADHQRKLQSPYSDKEEKWFACIRSQQ</sequence>
<protein>
    <submittedName>
        <fullName evidence="1">Uncharacterized protein</fullName>
    </submittedName>
</protein>